<dbReference type="PANTHER" id="PTHR11101:SF80">
    <property type="entry name" value="PHOSPHATE TRANSPORTER"/>
    <property type="match status" value="1"/>
</dbReference>
<dbReference type="AlphaFoldDB" id="A0A0F9QM41"/>
<name>A0A0F9QM41_9ZZZZ</name>
<feature type="transmembrane region" description="Helical" evidence="7">
    <location>
        <begin position="80"/>
        <end position="101"/>
    </location>
</feature>
<feature type="transmembrane region" description="Helical" evidence="7">
    <location>
        <begin position="390"/>
        <end position="409"/>
    </location>
</feature>
<gene>
    <name evidence="8" type="ORF">LCGC14_0685210</name>
</gene>
<dbReference type="GO" id="GO:0005315">
    <property type="term" value="F:phosphate transmembrane transporter activity"/>
    <property type="evidence" value="ECO:0007669"/>
    <property type="project" value="InterPro"/>
</dbReference>
<evidence type="ECO:0008006" key="9">
    <source>
        <dbReference type="Google" id="ProtNLM"/>
    </source>
</evidence>
<dbReference type="InterPro" id="IPR001204">
    <property type="entry name" value="Phos_transporter"/>
</dbReference>
<dbReference type="EMBL" id="LAZR01001404">
    <property type="protein sequence ID" value="KKN45220.1"/>
    <property type="molecule type" value="Genomic_DNA"/>
</dbReference>
<keyword evidence="3 7" id="KW-0812">Transmembrane</keyword>
<feature type="transmembrane region" description="Helical" evidence="7">
    <location>
        <begin position="304"/>
        <end position="323"/>
    </location>
</feature>
<feature type="coiled-coil region" evidence="6">
    <location>
        <begin position="480"/>
        <end position="514"/>
    </location>
</feature>
<dbReference type="Pfam" id="PF01384">
    <property type="entry name" value="PHO4"/>
    <property type="match status" value="1"/>
</dbReference>
<feature type="transmembrane region" description="Helical" evidence="7">
    <location>
        <begin position="55"/>
        <end position="74"/>
    </location>
</feature>
<proteinExistence type="predicted"/>
<evidence type="ECO:0000256" key="7">
    <source>
        <dbReference type="SAM" id="Phobius"/>
    </source>
</evidence>
<dbReference type="GO" id="GO:0016020">
    <property type="term" value="C:membrane"/>
    <property type="evidence" value="ECO:0007669"/>
    <property type="project" value="UniProtKB-SubCell"/>
</dbReference>
<evidence type="ECO:0000313" key="8">
    <source>
        <dbReference type="EMBL" id="KKN45220.1"/>
    </source>
</evidence>
<feature type="transmembrane region" description="Helical" evidence="7">
    <location>
        <begin position="192"/>
        <end position="212"/>
    </location>
</feature>
<dbReference type="GO" id="GO:0035435">
    <property type="term" value="P:phosphate ion transmembrane transport"/>
    <property type="evidence" value="ECO:0007669"/>
    <property type="project" value="TreeGrafter"/>
</dbReference>
<comment type="caution">
    <text evidence="8">The sequence shown here is derived from an EMBL/GenBank/DDBJ whole genome shotgun (WGS) entry which is preliminary data.</text>
</comment>
<evidence type="ECO:0000256" key="5">
    <source>
        <dbReference type="ARBA" id="ARBA00023136"/>
    </source>
</evidence>
<protein>
    <recommendedName>
        <fullName evidence="9">Phosphate transporter</fullName>
    </recommendedName>
</protein>
<sequence length="583" mass="62307">MIVTTDSSKNELIVSIINNIVIIPQSFLYEGSRIVEIKTIHHLEKQAMKKSHNELARIGFALFFLVGILAYSFATSGGVPNHLFLAIAAVFGGYMAMNIGANDVANNVGPAVGSKALTMSGAIIIAVIFEAGGAFIAGGDVVSTIKNGIIDINGFGGDTESFLWAMMAALLAAALWLNIATMAKAPVSTTHAIVGGVMGAGVAAAGFGIVNWSTMIKIASSWVISPLIGGVIAAAFLMSIKKTIVFREDKISASYIWVPYYVAFMAWAFVTYLVLKGLKTIWSDILTLINNIMFFTIEVTDKPSFAIAGLLGAITAVIVYGVVKRSIKAKLGHLKNDRASVNLLFTIPLIFAAALLSFAHGANDVANAIGPLAAINDAVMSGGIRTTAGIPFWVMGVGAFGIAIGLALYGPRLIKTVGSEITELDQMRAFSVAMAAAVTVIIASQLGLPVSSTHIAIGGVFGVGFLREWLDSSTSIEAEIQHDKNELEEDKKRRDALKHELKDLRKKAIKSTEDYRRITELYEAVDAEKDAIKLVKKEIKKDQKTLYVKRDAIKKIVTAWVITVPASAVLAASVFYMIKGLMS</sequence>
<reference evidence="8" key="1">
    <citation type="journal article" date="2015" name="Nature">
        <title>Complex archaea that bridge the gap between prokaryotes and eukaryotes.</title>
        <authorList>
            <person name="Spang A."/>
            <person name="Saw J.H."/>
            <person name="Jorgensen S.L."/>
            <person name="Zaremba-Niedzwiedzka K."/>
            <person name="Martijn J."/>
            <person name="Lind A.E."/>
            <person name="van Eijk R."/>
            <person name="Schleper C."/>
            <person name="Guy L."/>
            <person name="Ettema T.J."/>
        </authorList>
    </citation>
    <scope>NUCLEOTIDE SEQUENCE</scope>
</reference>
<evidence type="ECO:0000256" key="1">
    <source>
        <dbReference type="ARBA" id="ARBA00004141"/>
    </source>
</evidence>
<feature type="transmembrane region" description="Helical" evidence="7">
    <location>
        <begin position="343"/>
        <end position="362"/>
    </location>
</feature>
<feature type="transmembrane region" description="Helical" evidence="7">
    <location>
        <begin position="218"/>
        <end position="240"/>
    </location>
</feature>
<accession>A0A0F9QM41</accession>
<keyword evidence="5 7" id="KW-0472">Membrane</keyword>
<evidence type="ECO:0000256" key="6">
    <source>
        <dbReference type="SAM" id="Coils"/>
    </source>
</evidence>
<feature type="transmembrane region" description="Helical" evidence="7">
    <location>
        <begin position="429"/>
        <end position="448"/>
    </location>
</feature>
<feature type="transmembrane region" description="Helical" evidence="7">
    <location>
        <begin position="122"/>
        <end position="142"/>
    </location>
</feature>
<feature type="transmembrane region" description="Helical" evidence="7">
    <location>
        <begin position="556"/>
        <end position="578"/>
    </location>
</feature>
<keyword evidence="2" id="KW-0813">Transport</keyword>
<keyword evidence="6" id="KW-0175">Coiled coil</keyword>
<evidence type="ECO:0000256" key="2">
    <source>
        <dbReference type="ARBA" id="ARBA00022448"/>
    </source>
</evidence>
<feature type="transmembrane region" description="Helical" evidence="7">
    <location>
        <begin position="162"/>
        <end position="180"/>
    </location>
</feature>
<evidence type="ECO:0000256" key="4">
    <source>
        <dbReference type="ARBA" id="ARBA00022989"/>
    </source>
</evidence>
<feature type="transmembrane region" description="Helical" evidence="7">
    <location>
        <begin position="252"/>
        <end position="275"/>
    </location>
</feature>
<organism evidence="8">
    <name type="scientific">marine sediment metagenome</name>
    <dbReference type="NCBI Taxonomy" id="412755"/>
    <lineage>
        <taxon>unclassified sequences</taxon>
        <taxon>metagenomes</taxon>
        <taxon>ecological metagenomes</taxon>
    </lineage>
</organism>
<evidence type="ECO:0000256" key="3">
    <source>
        <dbReference type="ARBA" id="ARBA00022692"/>
    </source>
</evidence>
<comment type="subcellular location">
    <subcellularLocation>
        <location evidence="1">Membrane</location>
        <topology evidence="1">Multi-pass membrane protein</topology>
    </subcellularLocation>
</comment>
<keyword evidence="4 7" id="KW-1133">Transmembrane helix</keyword>
<dbReference type="PANTHER" id="PTHR11101">
    <property type="entry name" value="PHOSPHATE TRANSPORTER"/>
    <property type="match status" value="1"/>
</dbReference>